<feature type="compositionally biased region" description="Low complexity" evidence="1">
    <location>
        <begin position="674"/>
        <end position="685"/>
    </location>
</feature>
<feature type="compositionally biased region" description="Polar residues" evidence="1">
    <location>
        <begin position="713"/>
        <end position="722"/>
    </location>
</feature>
<organism evidence="2 3">
    <name type="scientific">Marasmiellus scandens</name>
    <dbReference type="NCBI Taxonomy" id="2682957"/>
    <lineage>
        <taxon>Eukaryota</taxon>
        <taxon>Fungi</taxon>
        <taxon>Dikarya</taxon>
        <taxon>Basidiomycota</taxon>
        <taxon>Agaricomycotina</taxon>
        <taxon>Agaricomycetes</taxon>
        <taxon>Agaricomycetidae</taxon>
        <taxon>Agaricales</taxon>
        <taxon>Marasmiineae</taxon>
        <taxon>Omphalotaceae</taxon>
        <taxon>Marasmiellus</taxon>
    </lineage>
</organism>
<gene>
    <name evidence="2" type="ORF">VKT23_002856</name>
</gene>
<dbReference type="Proteomes" id="UP001498398">
    <property type="component" value="Unassembled WGS sequence"/>
</dbReference>
<name>A0ABR1JVD3_9AGAR</name>
<reference evidence="2 3" key="1">
    <citation type="submission" date="2024-01" db="EMBL/GenBank/DDBJ databases">
        <title>A draft genome for the cacao thread blight pathogen Marasmiellus scandens.</title>
        <authorList>
            <person name="Baruah I.K."/>
            <person name="Leung J."/>
            <person name="Bukari Y."/>
            <person name="Amoako-Attah I."/>
            <person name="Meinhardt L.W."/>
            <person name="Bailey B.A."/>
            <person name="Cohen S.P."/>
        </authorList>
    </citation>
    <scope>NUCLEOTIDE SEQUENCE [LARGE SCALE GENOMIC DNA]</scope>
    <source>
        <strain evidence="2 3">GH-19</strain>
    </source>
</reference>
<accession>A0ABR1JVD3</accession>
<feature type="compositionally biased region" description="Low complexity" evidence="1">
    <location>
        <begin position="291"/>
        <end position="301"/>
    </location>
</feature>
<evidence type="ECO:0000313" key="2">
    <source>
        <dbReference type="EMBL" id="KAK7468342.1"/>
    </source>
</evidence>
<evidence type="ECO:0000313" key="3">
    <source>
        <dbReference type="Proteomes" id="UP001498398"/>
    </source>
</evidence>
<sequence>MSTEPQLLNFWSDTAIQRVEMVRKLIAASLERANNLEDASDDDRVAFARHNPFMIHWRFTFDKQRKHGAPDWAMATFVKACEAAYQIFPTDAVRARYGITWIIPEKDIPRLMERDYGFWSIDTVYGLDRRTEGQPHFPTFQEPGSASHPKPFLPYKGYNEAPDEEEEEPITVKHELILAVPPSSSQSKRPVARNKSVAPSKATSSTPATFIPPKPVVEVSPPPQARSVTRSKRKQPAGDEKTPAKVRKTLGSSSAPSTVRASVPRPILKKTTPQEPRIAKSEGPARRVTRSRASSVASTAAPTDDELPDLSDPSVPPESDAASSVATVPVRKSTRKKIPSRKQPVKIDRKGKGKAVATESEVEQTEGESEEDDAPYSFEFPDDGDVSKLFAKFRSAEGFPLEKYGYKSESAYGKKKKAIITFTPEAEKFAIRVPLGTRVPVVVNLANFLKANLSSSFAFDKCVHCSERFDHSCNPQGPVTVGSKITMRKCNCCQRVGQSCTATYPISKLMLTKDLLNTFSLNSTHELSQRLSHVLELQSLRSKLREQANALVATIRSLDDQIAFGQAKLRESSADPTVLVSQLAQGEGGLLTLDEHTLHLLSVAAGWEANNLEVPSRLQLNEETGAYECVPLSSGLPSRDPSPFAFDSMDIDEEPVAGPSHHRDATQEFVLTPGLLSAPSGSSGPKTRASRKAASTSPTVSKRARDKGKEVAQSLSASTTPRRPSVSFKDPSSSEPDV</sequence>
<feature type="compositionally biased region" description="Pro residues" evidence="1">
    <location>
        <begin position="210"/>
        <end position="224"/>
    </location>
</feature>
<feature type="compositionally biased region" description="Polar residues" evidence="1">
    <location>
        <begin position="250"/>
        <end position="260"/>
    </location>
</feature>
<keyword evidence="3" id="KW-1185">Reference proteome</keyword>
<feature type="region of interest" description="Disordered" evidence="1">
    <location>
        <begin position="631"/>
        <end position="662"/>
    </location>
</feature>
<dbReference type="EMBL" id="JBANRG010000003">
    <property type="protein sequence ID" value="KAK7468342.1"/>
    <property type="molecule type" value="Genomic_DNA"/>
</dbReference>
<feature type="compositionally biased region" description="Basic residues" evidence="1">
    <location>
        <begin position="332"/>
        <end position="344"/>
    </location>
</feature>
<comment type="caution">
    <text evidence="2">The sequence shown here is derived from an EMBL/GenBank/DDBJ whole genome shotgun (WGS) entry which is preliminary data.</text>
</comment>
<feature type="compositionally biased region" description="Acidic residues" evidence="1">
    <location>
        <begin position="360"/>
        <end position="375"/>
    </location>
</feature>
<protein>
    <submittedName>
        <fullName evidence="2">Uncharacterized protein</fullName>
    </submittedName>
</protein>
<proteinExistence type="predicted"/>
<evidence type="ECO:0000256" key="1">
    <source>
        <dbReference type="SAM" id="MobiDB-lite"/>
    </source>
</evidence>
<feature type="region of interest" description="Disordered" evidence="1">
    <location>
        <begin position="674"/>
        <end position="738"/>
    </location>
</feature>
<feature type="region of interest" description="Disordered" evidence="1">
    <location>
        <begin position="180"/>
        <end position="375"/>
    </location>
</feature>
<feature type="region of interest" description="Disordered" evidence="1">
    <location>
        <begin position="132"/>
        <end position="168"/>
    </location>
</feature>